<gene>
    <name evidence="16" type="ORF">EV686_10480</name>
</gene>
<evidence type="ECO:0000256" key="5">
    <source>
        <dbReference type="ARBA" id="ARBA00022519"/>
    </source>
</evidence>
<feature type="transmembrane region" description="Helical" evidence="13">
    <location>
        <begin position="192"/>
        <end position="215"/>
    </location>
</feature>
<keyword evidence="7 13" id="KW-1133">Transmembrane helix</keyword>
<comment type="similarity">
    <text evidence="10">Belongs to the methyl-accepting chemotaxis (MCP) protein family.</text>
</comment>
<dbReference type="GO" id="GO:0004888">
    <property type="term" value="F:transmembrane signaling receptor activity"/>
    <property type="evidence" value="ECO:0007669"/>
    <property type="project" value="InterPro"/>
</dbReference>
<feature type="domain" description="Methyl-accepting transducer" evidence="14">
    <location>
        <begin position="269"/>
        <end position="498"/>
    </location>
</feature>
<dbReference type="GO" id="GO:0006935">
    <property type="term" value="P:chemotaxis"/>
    <property type="evidence" value="ECO:0007669"/>
    <property type="project" value="UniProtKB-KW"/>
</dbReference>
<evidence type="ECO:0000259" key="14">
    <source>
        <dbReference type="PROSITE" id="PS50111"/>
    </source>
</evidence>
<keyword evidence="2" id="KW-1003">Cell membrane</keyword>
<dbReference type="PROSITE" id="PS50885">
    <property type="entry name" value="HAMP"/>
    <property type="match status" value="1"/>
</dbReference>
<dbReference type="InterPro" id="IPR051310">
    <property type="entry name" value="MCP_chemotaxis"/>
</dbReference>
<comment type="caution">
    <text evidence="16">The sequence shown here is derived from an EMBL/GenBank/DDBJ whole genome shotgun (WGS) entry which is preliminary data.</text>
</comment>
<keyword evidence="4" id="KW-0145">Chemotaxis</keyword>
<sequence>MLTRLKVRTVILAIIFLLVAGLLAASALGWKNAHDSHQAIDKSHVIASDQRGQLYSAWVAMLRARIGLASGYSELISGDITQLDSRIEGARNRLEQVEKAIAHYRANIDVAHENTAAQLQQVADAYIAAVREVAESLAQRSSYGYLMANDKSRESNQAFDRVVSEALAQTEQQMQALEASAASDYTFARISAIALGVFALVMLFAAWRFITLVVLKPLQQAGRVFEQMGAGNLSQRITSRSDNEIGLLLSSMKRMQDNLVRVVSQVRQGVDEIHIGSHQISQGNTDLSSRTEEQAAALQETAASMEELAATVRQNADNARQADQLAASSTDVARRGGLAVSEVVQTMQLISASSSKISEIVNVIDGIAFQTNILALNAAVEAARAGEEGKGFAVVAGEVRSLAQRSAQAAREIKGLIEESVSTVQTGSSQVEQAGATMREIEESVQRVTDIMGEISSASQEQSRGLEQINIAITQMDGVTQQNAALVQQAAAAASSLEEQAERLRDAVSIFQIQSGEVIDTRPDNDALGHGAPRLIAQM</sequence>
<dbReference type="GO" id="GO:0005886">
    <property type="term" value="C:plasma membrane"/>
    <property type="evidence" value="ECO:0007669"/>
    <property type="project" value="UniProtKB-SubCell"/>
</dbReference>
<evidence type="ECO:0000256" key="12">
    <source>
        <dbReference type="SAM" id="Coils"/>
    </source>
</evidence>
<keyword evidence="6 13" id="KW-0812">Transmembrane</keyword>
<proteinExistence type="inferred from homology"/>
<dbReference type="Pfam" id="PF02203">
    <property type="entry name" value="TarH"/>
    <property type="match status" value="1"/>
</dbReference>
<dbReference type="SMART" id="SM00283">
    <property type="entry name" value="MA"/>
    <property type="match status" value="1"/>
</dbReference>
<evidence type="ECO:0000313" key="17">
    <source>
        <dbReference type="Proteomes" id="UP000294692"/>
    </source>
</evidence>
<dbReference type="CDD" id="cd06225">
    <property type="entry name" value="HAMP"/>
    <property type="match status" value="1"/>
</dbReference>
<feature type="coiled-coil region" evidence="12">
    <location>
        <begin position="80"/>
        <end position="114"/>
    </location>
</feature>
<dbReference type="InterPro" id="IPR004090">
    <property type="entry name" value="Chemotax_Me-accpt_rcpt"/>
</dbReference>
<keyword evidence="9 11" id="KW-0807">Transducer</keyword>
<dbReference type="AlphaFoldDB" id="A0A4R3V5W3"/>
<keyword evidence="3" id="KW-0488">Methylation</keyword>
<name>A0A4R3V5W3_9BURK</name>
<dbReference type="PROSITE" id="PS50111">
    <property type="entry name" value="CHEMOTAXIS_TRANSDUC_2"/>
    <property type="match status" value="1"/>
</dbReference>
<evidence type="ECO:0000313" key="16">
    <source>
        <dbReference type="EMBL" id="TCU98982.1"/>
    </source>
</evidence>
<keyword evidence="5" id="KW-0997">Cell inner membrane</keyword>
<dbReference type="EMBL" id="SMBX01000004">
    <property type="protein sequence ID" value="TCU98982.1"/>
    <property type="molecule type" value="Genomic_DNA"/>
</dbReference>
<keyword evidence="17" id="KW-1185">Reference proteome</keyword>
<dbReference type="GO" id="GO:0007165">
    <property type="term" value="P:signal transduction"/>
    <property type="evidence" value="ECO:0007669"/>
    <property type="project" value="UniProtKB-KW"/>
</dbReference>
<evidence type="ECO:0000256" key="4">
    <source>
        <dbReference type="ARBA" id="ARBA00022500"/>
    </source>
</evidence>
<comment type="subcellular location">
    <subcellularLocation>
        <location evidence="1">Cell inner membrane</location>
        <topology evidence="1">Multi-pass membrane protein</topology>
    </subcellularLocation>
</comment>
<feature type="domain" description="HAMP" evidence="15">
    <location>
        <begin position="212"/>
        <end position="264"/>
    </location>
</feature>
<evidence type="ECO:0000256" key="9">
    <source>
        <dbReference type="ARBA" id="ARBA00023224"/>
    </source>
</evidence>
<dbReference type="PANTHER" id="PTHR43531">
    <property type="entry name" value="PROTEIN ICFG"/>
    <property type="match status" value="1"/>
</dbReference>
<evidence type="ECO:0000256" key="7">
    <source>
        <dbReference type="ARBA" id="ARBA00022989"/>
    </source>
</evidence>
<evidence type="ECO:0000256" key="6">
    <source>
        <dbReference type="ARBA" id="ARBA00022692"/>
    </source>
</evidence>
<dbReference type="Gene3D" id="1.10.287.950">
    <property type="entry name" value="Methyl-accepting chemotaxis protein"/>
    <property type="match status" value="1"/>
</dbReference>
<evidence type="ECO:0000256" key="8">
    <source>
        <dbReference type="ARBA" id="ARBA00023136"/>
    </source>
</evidence>
<feature type="coiled-coil region" evidence="12">
    <location>
        <begin position="487"/>
        <end position="514"/>
    </location>
</feature>
<evidence type="ECO:0000259" key="15">
    <source>
        <dbReference type="PROSITE" id="PS50885"/>
    </source>
</evidence>
<dbReference type="InterPro" id="IPR035440">
    <property type="entry name" value="4HB_MCP_dom_sf"/>
</dbReference>
<dbReference type="InterPro" id="IPR003122">
    <property type="entry name" value="Tar_rcpt_lig-bd"/>
</dbReference>
<dbReference type="RefSeq" id="WP_132476286.1">
    <property type="nucleotide sequence ID" value="NZ_JBHRVM010000001.1"/>
</dbReference>
<evidence type="ECO:0000256" key="2">
    <source>
        <dbReference type="ARBA" id="ARBA00022475"/>
    </source>
</evidence>
<dbReference type="Pfam" id="PF00015">
    <property type="entry name" value="MCPsignal"/>
    <property type="match status" value="1"/>
</dbReference>
<dbReference type="OrthoDB" id="9806477at2"/>
<dbReference type="Pfam" id="PF00672">
    <property type="entry name" value="HAMP"/>
    <property type="match status" value="1"/>
</dbReference>
<dbReference type="FunFam" id="1.10.287.950:FF:000001">
    <property type="entry name" value="Methyl-accepting chemotaxis sensory transducer"/>
    <property type="match status" value="1"/>
</dbReference>
<dbReference type="PANTHER" id="PTHR43531:SF14">
    <property type="entry name" value="METHYL-ACCEPTING CHEMOTAXIS PROTEIN I-RELATED"/>
    <property type="match status" value="1"/>
</dbReference>
<dbReference type="CDD" id="cd11386">
    <property type="entry name" value="MCP_signal"/>
    <property type="match status" value="1"/>
</dbReference>
<feature type="coiled-coil region" evidence="12">
    <location>
        <begin position="288"/>
        <end position="322"/>
    </location>
</feature>
<reference evidence="16 17" key="1">
    <citation type="submission" date="2019-03" db="EMBL/GenBank/DDBJ databases">
        <title>Genomic Encyclopedia of Type Strains, Phase IV (KMG-IV): sequencing the most valuable type-strain genomes for metagenomic binning, comparative biology and taxonomic classification.</title>
        <authorList>
            <person name="Goeker M."/>
        </authorList>
    </citation>
    <scope>NUCLEOTIDE SEQUENCE [LARGE SCALE GENOMIC DNA]</scope>
    <source>
        <strain evidence="16 17">DSM 100048</strain>
    </source>
</reference>
<evidence type="ECO:0000256" key="1">
    <source>
        <dbReference type="ARBA" id="ARBA00004429"/>
    </source>
</evidence>
<dbReference type="SMART" id="SM00304">
    <property type="entry name" value="HAMP"/>
    <property type="match status" value="1"/>
</dbReference>
<evidence type="ECO:0000256" key="11">
    <source>
        <dbReference type="PROSITE-ProRule" id="PRU00284"/>
    </source>
</evidence>
<dbReference type="Proteomes" id="UP000294692">
    <property type="component" value="Unassembled WGS sequence"/>
</dbReference>
<keyword evidence="12" id="KW-0175">Coiled coil</keyword>
<dbReference type="InterPro" id="IPR004089">
    <property type="entry name" value="MCPsignal_dom"/>
</dbReference>
<keyword evidence="8 13" id="KW-0472">Membrane</keyword>
<accession>A0A4R3V5W3</accession>
<evidence type="ECO:0000256" key="3">
    <source>
        <dbReference type="ARBA" id="ARBA00022481"/>
    </source>
</evidence>
<dbReference type="InterPro" id="IPR003660">
    <property type="entry name" value="HAMP_dom"/>
</dbReference>
<dbReference type="PRINTS" id="PR00260">
    <property type="entry name" value="CHEMTRNSDUCR"/>
</dbReference>
<evidence type="ECO:0000256" key="10">
    <source>
        <dbReference type="ARBA" id="ARBA00029447"/>
    </source>
</evidence>
<dbReference type="SUPFAM" id="SSF47170">
    <property type="entry name" value="Aspartate receptor, ligand-binding domain"/>
    <property type="match status" value="1"/>
</dbReference>
<dbReference type="SUPFAM" id="SSF58104">
    <property type="entry name" value="Methyl-accepting chemotaxis protein (MCP) signaling domain"/>
    <property type="match status" value="1"/>
</dbReference>
<protein>
    <submittedName>
        <fullName evidence="16">Methyl-accepting chemotaxis sensory transducer with TarH sensor</fullName>
    </submittedName>
</protein>
<evidence type="ECO:0000256" key="13">
    <source>
        <dbReference type="SAM" id="Phobius"/>
    </source>
</evidence>
<organism evidence="16 17">
    <name type="scientific">Paracandidimonas soli</name>
    <dbReference type="NCBI Taxonomy" id="1917182"/>
    <lineage>
        <taxon>Bacteria</taxon>
        <taxon>Pseudomonadati</taxon>
        <taxon>Pseudomonadota</taxon>
        <taxon>Betaproteobacteria</taxon>
        <taxon>Burkholderiales</taxon>
        <taxon>Alcaligenaceae</taxon>
        <taxon>Paracandidimonas</taxon>
    </lineage>
</organism>